<reference evidence="3" key="1">
    <citation type="journal article" date="2019" name="Int. J. Syst. Evol. Microbiol.">
        <title>The Global Catalogue of Microorganisms (GCM) 10K type strain sequencing project: providing services to taxonomists for standard genome sequencing and annotation.</title>
        <authorList>
            <consortium name="The Broad Institute Genomics Platform"/>
            <consortium name="The Broad Institute Genome Sequencing Center for Infectious Disease"/>
            <person name="Wu L."/>
            <person name="Ma J."/>
        </authorList>
    </citation>
    <scope>NUCLEOTIDE SEQUENCE [LARGE SCALE GENOMIC DNA]</scope>
    <source>
        <strain evidence="3">CCM 8749</strain>
    </source>
</reference>
<evidence type="ECO:0000256" key="1">
    <source>
        <dbReference type="SAM" id="MobiDB-lite"/>
    </source>
</evidence>
<feature type="compositionally biased region" description="Acidic residues" evidence="1">
    <location>
        <begin position="131"/>
        <end position="146"/>
    </location>
</feature>
<dbReference type="EMBL" id="JBHSQV010000102">
    <property type="protein sequence ID" value="MFC5986468.1"/>
    <property type="molecule type" value="Genomic_DNA"/>
</dbReference>
<dbReference type="Proteomes" id="UP001596250">
    <property type="component" value="Unassembled WGS sequence"/>
</dbReference>
<dbReference type="SUPFAM" id="SSF49503">
    <property type="entry name" value="Cupredoxins"/>
    <property type="match status" value="1"/>
</dbReference>
<gene>
    <name evidence="2" type="ORF">ACFPXP_08500</name>
</gene>
<accession>A0ABW1IN37</accession>
<dbReference type="RefSeq" id="WP_379893800.1">
    <property type="nucleotide sequence ID" value="NZ_CBCSCT010000108.1"/>
</dbReference>
<proteinExistence type="predicted"/>
<organism evidence="2 3">
    <name type="scientific">Marinicrinis lubricantis</name>
    <dbReference type="NCBI Taxonomy" id="2086470"/>
    <lineage>
        <taxon>Bacteria</taxon>
        <taxon>Bacillati</taxon>
        <taxon>Bacillota</taxon>
        <taxon>Bacilli</taxon>
        <taxon>Bacillales</taxon>
        <taxon>Paenibacillaceae</taxon>
    </lineage>
</organism>
<dbReference type="Gene3D" id="2.60.40.420">
    <property type="entry name" value="Cupredoxins - blue copper proteins"/>
    <property type="match status" value="1"/>
</dbReference>
<dbReference type="InterPro" id="IPR008972">
    <property type="entry name" value="Cupredoxin"/>
</dbReference>
<comment type="caution">
    <text evidence="2">The sequence shown here is derived from an EMBL/GenBank/DDBJ whole genome shotgun (WGS) entry which is preliminary data.</text>
</comment>
<sequence length="146" mass="15763">MQKYVMLSLFLVAVVFAVVFSLTAIDGGEEAAEEEVKENELRIVAENFKFDQAEYTIEAGKTMIISMKNKPGGGIHGVEIEGTDINLQDGQSAEYTFEPGTYNIHCSVMCGTGHAEMVSKLIVTEPSGDAGQEEQPADQAEEQPAA</sequence>
<protein>
    <submittedName>
        <fullName evidence="2">Cytochrome C oxidase subunit II</fullName>
    </submittedName>
</protein>
<evidence type="ECO:0000313" key="2">
    <source>
        <dbReference type="EMBL" id="MFC5986468.1"/>
    </source>
</evidence>
<keyword evidence="3" id="KW-1185">Reference proteome</keyword>
<evidence type="ECO:0000313" key="3">
    <source>
        <dbReference type="Proteomes" id="UP001596250"/>
    </source>
</evidence>
<feature type="region of interest" description="Disordered" evidence="1">
    <location>
        <begin position="125"/>
        <end position="146"/>
    </location>
</feature>
<name>A0ABW1IN37_9BACL</name>